<dbReference type="Proteomes" id="UP001229421">
    <property type="component" value="Unassembled WGS sequence"/>
</dbReference>
<dbReference type="EMBL" id="JAUHHV010000010">
    <property type="protein sequence ID" value="KAK1411428.1"/>
    <property type="molecule type" value="Genomic_DNA"/>
</dbReference>
<name>A0AAD8JX32_TARER</name>
<reference evidence="1" key="1">
    <citation type="journal article" date="2023" name="bioRxiv">
        <title>Improved chromosome-level genome assembly for marigold (Tagetes erecta).</title>
        <authorList>
            <person name="Jiang F."/>
            <person name="Yuan L."/>
            <person name="Wang S."/>
            <person name="Wang H."/>
            <person name="Xu D."/>
            <person name="Wang A."/>
            <person name="Fan W."/>
        </authorList>
    </citation>
    <scope>NUCLEOTIDE SEQUENCE</scope>
    <source>
        <strain evidence="1">WSJ</strain>
        <tissue evidence="1">Leaf</tissue>
    </source>
</reference>
<accession>A0AAD8JX32</accession>
<comment type="caution">
    <text evidence="1">The sequence shown here is derived from an EMBL/GenBank/DDBJ whole genome shotgun (WGS) entry which is preliminary data.</text>
</comment>
<sequence>MDSDSSRIFEFEFGEYVTVSVPNPLPIAKSEQPHDYFKLLTLKCQEIGKMGIREEPKNTRTCSYLCLFISIKVKVWESRPVSSIELEVWLRFKTLKMMMVLVDGVGEGGVDGDGCRRRLWWCSPDEDDGGVRQMKMMVV</sequence>
<evidence type="ECO:0000313" key="1">
    <source>
        <dbReference type="EMBL" id="KAK1411428.1"/>
    </source>
</evidence>
<dbReference type="AlphaFoldDB" id="A0AAD8JX32"/>
<protein>
    <submittedName>
        <fullName evidence="1">Uncharacterized protein</fullName>
    </submittedName>
</protein>
<organism evidence="1 2">
    <name type="scientific">Tagetes erecta</name>
    <name type="common">African marigold</name>
    <dbReference type="NCBI Taxonomy" id="13708"/>
    <lineage>
        <taxon>Eukaryota</taxon>
        <taxon>Viridiplantae</taxon>
        <taxon>Streptophyta</taxon>
        <taxon>Embryophyta</taxon>
        <taxon>Tracheophyta</taxon>
        <taxon>Spermatophyta</taxon>
        <taxon>Magnoliopsida</taxon>
        <taxon>eudicotyledons</taxon>
        <taxon>Gunneridae</taxon>
        <taxon>Pentapetalae</taxon>
        <taxon>asterids</taxon>
        <taxon>campanulids</taxon>
        <taxon>Asterales</taxon>
        <taxon>Asteraceae</taxon>
        <taxon>Asteroideae</taxon>
        <taxon>Heliantheae alliance</taxon>
        <taxon>Tageteae</taxon>
        <taxon>Tagetes</taxon>
    </lineage>
</organism>
<keyword evidence="2" id="KW-1185">Reference proteome</keyword>
<evidence type="ECO:0000313" key="2">
    <source>
        <dbReference type="Proteomes" id="UP001229421"/>
    </source>
</evidence>
<proteinExistence type="predicted"/>
<gene>
    <name evidence="1" type="ORF">QVD17_37977</name>
</gene>